<evidence type="ECO:0000256" key="18">
    <source>
        <dbReference type="RuleBase" id="RU004357"/>
    </source>
</evidence>
<dbReference type="AGR" id="Xenbase:XB-GENE-17335523"/>
<feature type="domain" description="Cadherin" evidence="20">
    <location>
        <begin position="300"/>
        <end position="392"/>
    </location>
</feature>
<evidence type="ECO:0000256" key="2">
    <source>
        <dbReference type="ARBA" id="ARBA00004536"/>
    </source>
</evidence>
<dbReference type="GO" id="GO:0045296">
    <property type="term" value="F:cadherin binding"/>
    <property type="evidence" value="ECO:0000318"/>
    <property type="project" value="GO_Central"/>
</dbReference>
<dbReference type="InterPro" id="IPR015919">
    <property type="entry name" value="Cadherin-like_sf"/>
</dbReference>
<feature type="domain" description="Cadherin" evidence="20">
    <location>
        <begin position="90"/>
        <end position="168"/>
    </location>
</feature>
<evidence type="ECO:0000256" key="3">
    <source>
        <dbReference type="ARBA" id="ARBA00021701"/>
    </source>
</evidence>
<dbReference type="Pfam" id="PF01049">
    <property type="entry name" value="CADH_Y-type_LIR"/>
    <property type="match status" value="1"/>
</dbReference>
<accession>A0A8J0V5A8</accession>
<dbReference type="Proteomes" id="UP000186698">
    <property type="component" value="Chromosome 4L"/>
</dbReference>
<dbReference type="GO" id="GO:0005912">
    <property type="term" value="C:adherens junction"/>
    <property type="evidence" value="ECO:0000318"/>
    <property type="project" value="GO_Central"/>
</dbReference>
<evidence type="ECO:0000256" key="13">
    <source>
        <dbReference type="ARBA" id="ARBA00022989"/>
    </source>
</evidence>
<dbReference type="OrthoDB" id="6252479at2759"/>
<keyword evidence="15" id="KW-0325">Glycoprotein</keyword>
<evidence type="ECO:0000256" key="14">
    <source>
        <dbReference type="ARBA" id="ARBA00023136"/>
    </source>
</evidence>
<dbReference type="Xenbase" id="XB-GENE-17335523">
    <property type="gene designation" value="cdh5.L"/>
</dbReference>
<feature type="domain" description="Cadherin" evidence="20">
    <location>
        <begin position="520"/>
        <end position="604"/>
    </location>
</feature>
<dbReference type="InterPro" id="IPR000233">
    <property type="entry name" value="Cadherin_Y-type_LIR"/>
</dbReference>
<reference evidence="22" key="1">
    <citation type="submission" date="2025-08" db="UniProtKB">
        <authorList>
            <consortium name="RefSeq"/>
        </authorList>
    </citation>
    <scope>IDENTIFICATION</scope>
    <source>
        <strain evidence="22">J_2021</strain>
        <tissue evidence="22">Erythrocytes</tissue>
    </source>
</reference>
<dbReference type="GO" id="GO:0034332">
    <property type="term" value="P:adherens junction organization"/>
    <property type="evidence" value="ECO:0000318"/>
    <property type="project" value="GO_Central"/>
</dbReference>
<dbReference type="GO" id="GO:0007043">
    <property type="term" value="P:cell-cell junction assembly"/>
    <property type="evidence" value="ECO:0000318"/>
    <property type="project" value="GO_Central"/>
</dbReference>
<evidence type="ECO:0000256" key="10">
    <source>
        <dbReference type="ARBA" id="ARBA00022837"/>
    </source>
</evidence>
<evidence type="ECO:0000256" key="17">
    <source>
        <dbReference type="RuleBase" id="RU003318"/>
    </source>
</evidence>
<dbReference type="InterPro" id="IPR027397">
    <property type="entry name" value="Catenin-bd_sf"/>
</dbReference>
<keyword evidence="6 17" id="KW-0812">Transmembrane</keyword>
<keyword evidence="4" id="KW-1003">Cell membrane</keyword>
<keyword evidence="21" id="KW-1185">Reference proteome</keyword>
<evidence type="ECO:0000313" key="22">
    <source>
        <dbReference type="RefSeq" id="XP_018113383.1"/>
    </source>
</evidence>
<evidence type="ECO:0000256" key="15">
    <source>
        <dbReference type="ARBA" id="ARBA00023180"/>
    </source>
</evidence>
<dbReference type="PROSITE" id="PS00232">
    <property type="entry name" value="CADHERIN_1"/>
    <property type="match status" value="2"/>
</dbReference>
<keyword evidence="5" id="KW-0165">Cleavage on pair of basic residues</keyword>
<dbReference type="InterPro" id="IPR002126">
    <property type="entry name" value="Cadherin-like_dom"/>
</dbReference>
<comment type="function">
    <text evidence="18">Cadherins are calcium-dependent cell adhesion proteins.</text>
</comment>
<dbReference type="InterPro" id="IPR039808">
    <property type="entry name" value="Cadherin"/>
</dbReference>
<keyword evidence="10 17" id="KW-0106">Calcium</keyword>
<dbReference type="SMART" id="SM00112">
    <property type="entry name" value="CA"/>
    <property type="match status" value="5"/>
</dbReference>
<dbReference type="Gene3D" id="2.60.40.60">
    <property type="entry name" value="Cadherins"/>
    <property type="match status" value="5"/>
</dbReference>
<feature type="domain" description="Cadherin" evidence="20">
    <location>
        <begin position="192"/>
        <end position="276"/>
    </location>
</feature>
<dbReference type="FunFam" id="2.60.40.60:FF:000202">
    <property type="entry name" value="cadherin-8 isoform X4"/>
    <property type="match status" value="1"/>
</dbReference>
<evidence type="ECO:0000313" key="23">
    <source>
        <dbReference type="Xenbase" id="XB-GENE-17335523"/>
    </source>
</evidence>
<evidence type="ECO:0000256" key="9">
    <source>
        <dbReference type="ARBA" id="ARBA00022737"/>
    </source>
</evidence>
<keyword evidence="7" id="KW-0479">Metal-binding</keyword>
<gene>
    <name evidence="22 23" type="primary">cdh5.L</name>
</gene>
<dbReference type="InterPro" id="IPR020894">
    <property type="entry name" value="Cadherin_CS"/>
</dbReference>
<dbReference type="KEGG" id="xla:108714050"/>
<evidence type="ECO:0000256" key="12">
    <source>
        <dbReference type="ARBA" id="ARBA00022949"/>
    </source>
</evidence>
<evidence type="ECO:0000256" key="4">
    <source>
        <dbReference type="ARBA" id="ARBA00022475"/>
    </source>
</evidence>
<dbReference type="GO" id="GO:0000902">
    <property type="term" value="P:cell morphogenesis"/>
    <property type="evidence" value="ECO:0000318"/>
    <property type="project" value="GO_Central"/>
</dbReference>
<comment type="subcellular location">
    <subcellularLocation>
        <location evidence="2">Cell junction</location>
        <location evidence="2">Adherens junction</location>
    </subcellularLocation>
    <subcellularLocation>
        <location evidence="1 17">Cell membrane</location>
        <topology evidence="1 17">Single-pass type I membrane protein</topology>
    </subcellularLocation>
</comment>
<dbReference type="FunFam" id="2.60.40.60:FF:000017">
    <property type="entry name" value="Cadherin 24"/>
    <property type="match status" value="1"/>
</dbReference>
<dbReference type="FunFam" id="2.60.40.60:FF:000123">
    <property type="entry name" value="Protocadherin beta 4"/>
    <property type="match status" value="1"/>
</dbReference>
<name>A0A8J0V5A8_XENLA</name>
<dbReference type="GO" id="GO:0005923">
    <property type="term" value="C:bicellular tight junction"/>
    <property type="evidence" value="ECO:0000318"/>
    <property type="project" value="GO_Central"/>
</dbReference>
<evidence type="ECO:0000256" key="5">
    <source>
        <dbReference type="ARBA" id="ARBA00022685"/>
    </source>
</evidence>
<organism evidence="21 22">
    <name type="scientific">Xenopus laevis</name>
    <name type="common">African clawed frog</name>
    <dbReference type="NCBI Taxonomy" id="8355"/>
    <lineage>
        <taxon>Eukaryota</taxon>
        <taxon>Metazoa</taxon>
        <taxon>Chordata</taxon>
        <taxon>Craniata</taxon>
        <taxon>Vertebrata</taxon>
        <taxon>Euteleostomi</taxon>
        <taxon>Amphibia</taxon>
        <taxon>Batrachia</taxon>
        <taxon>Anura</taxon>
        <taxon>Pipoidea</taxon>
        <taxon>Pipidae</taxon>
        <taxon>Xenopodinae</taxon>
        <taxon>Xenopus</taxon>
        <taxon>Xenopus</taxon>
    </lineage>
</organism>
<dbReference type="GO" id="GO:0016339">
    <property type="term" value="P:calcium-dependent cell-cell adhesion via plasma membrane cell adhesion molecules"/>
    <property type="evidence" value="ECO:0000318"/>
    <property type="project" value="GO_Central"/>
</dbReference>
<dbReference type="GO" id="GO:0044331">
    <property type="term" value="P:cell-cell adhesion mediated by cadherin"/>
    <property type="evidence" value="ECO:0000318"/>
    <property type="project" value="GO_Central"/>
</dbReference>
<dbReference type="PRINTS" id="PR00205">
    <property type="entry name" value="CADHERIN"/>
</dbReference>
<keyword evidence="8" id="KW-0732">Signal</keyword>
<dbReference type="CDD" id="cd11304">
    <property type="entry name" value="Cadherin_repeat"/>
    <property type="match status" value="5"/>
</dbReference>
<dbReference type="GO" id="GO:0016477">
    <property type="term" value="P:cell migration"/>
    <property type="evidence" value="ECO:0000318"/>
    <property type="project" value="GO_Central"/>
</dbReference>
<dbReference type="PANTHER" id="PTHR24027">
    <property type="entry name" value="CADHERIN-23"/>
    <property type="match status" value="1"/>
</dbReference>
<evidence type="ECO:0000256" key="11">
    <source>
        <dbReference type="ARBA" id="ARBA00022889"/>
    </source>
</evidence>
<keyword evidence="11 17" id="KW-0130">Cell adhesion</keyword>
<dbReference type="AlphaFoldDB" id="A0A8J0V5A8"/>
<protein>
    <recommendedName>
        <fullName evidence="3">Cadherin-5</fullName>
    </recommendedName>
    <alternativeName>
        <fullName evidence="16">Vascular endothelial cadherin</fullName>
    </alternativeName>
</protein>
<dbReference type="GO" id="GO:0005509">
    <property type="term" value="F:calcium ion binding"/>
    <property type="evidence" value="ECO:0007669"/>
    <property type="project" value="InterPro"/>
</dbReference>
<evidence type="ECO:0000259" key="20">
    <source>
        <dbReference type="SMART" id="SM00112"/>
    </source>
</evidence>
<dbReference type="FunFam" id="2.60.40.60:FF:000014">
    <property type="entry name" value="Cadherin 8"/>
    <property type="match status" value="1"/>
</dbReference>
<dbReference type="GO" id="GO:0007156">
    <property type="term" value="P:homophilic cell adhesion via plasma membrane adhesion molecules"/>
    <property type="evidence" value="ECO:0007669"/>
    <property type="project" value="InterPro"/>
</dbReference>
<dbReference type="Pfam" id="PF00028">
    <property type="entry name" value="Cadherin"/>
    <property type="match status" value="5"/>
</dbReference>
<evidence type="ECO:0000313" key="21">
    <source>
        <dbReference type="Proteomes" id="UP000186698"/>
    </source>
</evidence>
<dbReference type="GO" id="GO:0008013">
    <property type="term" value="F:beta-catenin binding"/>
    <property type="evidence" value="ECO:0000318"/>
    <property type="project" value="GO_Central"/>
</dbReference>
<dbReference type="GeneID" id="108714050"/>
<dbReference type="FunFam" id="4.10.900.10:FF:000001">
    <property type="entry name" value="Cadherin 2"/>
    <property type="match status" value="1"/>
</dbReference>
<keyword evidence="14 19" id="KW-0472">Membrane</keyword>
<dbReference type="PANTHER" id="PTHR24027:SF89">
    <property type="entry name" value="CADHERIN-5"/>
    <property type="match status" value="1"/>
</dbReference>
<evidence type="ECO:0000256" key="8">
    <source>
        <dbReference type="ARBA" id="ARBA00022729"/>
    </source>
</evidence>
<keyword evidence="9" id="KW-0677">Repeat</keyword>
<proteinExistence type="predicted"/>
<feature type="transmembrane region" description="Helical" evidence="19">
    <location>
        <begin position="614"/>
        <end position="642"/>
    </location>
</feature>
<dbReference type="SUPFAM" id="SSF49313">
    <property type="entry name" value="Cadherin-like"/>
    <property type="match status" value="5"/>
</dbReference>
<feature type="domain" description="Cadherin" evidence="20">
    <location>
        <begin position="415"/>
        <end position="497"/>
    </location>
</feature>
<dbReference type="CTD" id="108714050"/>
<keyword evidence="13 19" id="KW-1133">Transmembrane helix</keyword>
<evidence type="ECO:0000256" key="7">
    <source>
        <dbReference type="ARBA" id="ARBA00022723"/>
    </source>
</evidence>
<sequence length="797" mass="90482">MNTKVESKKNHGGYQLIAGAPTMKVQRLQFLIIMCCSLPLLLFSKEITNSETPPHKNSRRVKRGWIWNQMFISEEQKTGNLPHYVGKLQLNSSSLHENAKFAIQGEFANTIFRVNERNGDIYCFERLDREKKSEYHLMALLVDKRTNKTMEHPSNFVIKVIDINDNAPEFTQKAFNGSVNEMSDRGIFVTKVNAVDKDDPTIGGNADVTYRIIQGQEYFTIDNSGTIYTAIPNLDREQKDTYEVVVEARDSPGQTIYLANTATVTIHLTDINDNFPTFTESEFKFNVPENLKVGGEVGRLKVEDIDEPQNRNTKYSFLKERFQEMFAVTTNAITNEGILILKKPLDYESAKQYKMDIEATDPLIDLRVAKQPRPKSITNIIINVLDVDEPPVFSKPFYKFEISEDSKLNNIIGFVSAKDPDAANRNIRYSMRSFKDEPIKVTNNGNIISVKMLDRETVDWHNFTVVAEEVDPSNPPIKKESLGLVFIKVLDVNDNAPEFADRYAPRVCENAAHQTVITNISATDKDEMKPGMKFTYYSAKKENNFTVQDNHDNTATILVKYGYFNREVAKFHYLPIVISDNGQPEQSSTNTLTITVCKCNEKGEFTFCEESAKLAAVSVPMIVIILVSLFLIILVVTILAVLRRMQTKHTNILGKNTAEIHEQLVTYDEEGGGEMDTNSYDVSVLNSVRRNVQRPRQEMEASPYLYAHVQKPARNGDMSFMIEVKKDEADNDGEGLPYDTLHIFGYEGSESIVESLSSIESGSSESDIDYDVLNNWGPRFKMLADLYGLEQIEDFPY</sequence>
<keyword evidence="12" id="KW-0965">Cell junction</keyword>
<evidence type="ECO:0000256" key="19">
    <source>
        <dbReference type="SAM" id="Phobius"/>
    </source>
</evidence>
<dbReference type="FunFam" id="2.60.40.60:FF:000012">
    <property type="entry name" value="Cadherin 24"/>
    <property type="match status" value="1"/>
</dbReference>
<evidence type="ECO:0000256" key="1">
    <source>
        <dbReference type="ARBA" id="ARBA00004251"/>
    </source>
</evidence>
<dbReference type="RefSeq" id="XP_018113383.1">
    <property type="nucleotide sequence ID" value="XM_018257894.2"/>
</dbReference>
<evidence type="ECO:0000256" key="16">
    <source>
        <dbReference type="ARBA" id="ARBA00030559"/>
    </source>
</evidence>
<dbReference type="GO" id="GO:0016342">
    <property type="term" value="C:catenin complex"/>
    <property type="evidence" value="ECO:0000318"/>
    <property type="project" value="GO_Central"/>
</dbReference>
<dbReference type="GO" id="GO:0019903">
    <property type="term" value="F:protein phosphatase binding"/>
    <property type="evidence" value="ECO:0000318"/>
    <property type="project" value="GO_Central"/>
</dbReference>
<evidence type="ECO:0000256" key="6">
    <source>
        <dbReference type="ARBA" id="ARBA00022692"/>
    </source>
</evidence>
<dbReference type="Gene3D" id="4.10.900.10">
    <property type="entry name" value="TCF3-CBD (Catenin binding domain)"/>
    <property type="match status" value="1"/>
</dbReference>